<dbReference type="Pfam" id="PF00535">
    <property type="entry name" value="Glycos_transf_2"/>
    <property type="match status" value="1"/>
</dbReference>
<dbReference type="Gene3D" id="3.90.550.10">
    <property type="entry name" value="Spore Coat Polysaccharide Biosynthesis Protein SpsA, Chain A"/>
    <property type="match status" value="1"/>
</dbReference>
<sequence>MNRKIHVFLIDYKSTKSINVALKSLFKINRFILTTTAFVNDQIQIDTPLAFQQIKITQFKRNNLNKYLNETLQSVSEGYVLFLFDRDYLSNYSFIEKLKESKQTIFVQKNKIRNITLLRPFFIHTSLLKRTNFFHLMKVPFNEAILNGFLHSLVQEGAVFTIQFEQSLSQTTSSKNPNVAERMKFISKYLYKPKSLQTSAPTISIIISTYNMAEYVEEAISSCLLQTELPEKIVIIDDGSTDETYQRISNYSTLPIVIVKKQAINLGKAKSLNTVLPLIKTDYILELDADDWLDPDAIQIIKSQLLNLNQNISVFYGNFRRWKQQHDTLLYKNISKGYPIQTKEQFLSYHFPLGPRIYKTRTIRDIGGFPITKFEQGRFYEDVSTLYELLKISQFSYKDFTVYNIREHDGSITKRSHSKWNDFLKHIT</sequence>
<comment type="caution">
    <text evidence="3">The sequence shown here is derived from an EMBL/GenBank/DDBJ whole genome shotgun (WGS) entry which is preliminary data.</text>
</comment>
<protein>
    <recommendedName>
        <fullName evidence="2">Glycosyltransferase 2-like domain-containing protein</fullName>
    </recommendedName>
</protein>
<comment type="similarity">
    <text evidence="1">Belongs to the glycosyltransferase 2 family.</text>
</comment>
<reference evidence="3 4" key="1">
    <citation type="submission" date="2023-07" db="EMBL/GenBank/DDBJ databases">
        <title>Genomic Encyclopedia of Type Strains, Phase IV (KMG-IV): sequencing the most valuable type-strain genomes for metagenomic binning, comparative biology and taxonomic classification.</title>
        <authorList>
            <person name="Goeker M."/>
        </authorList>
    </citation>
    <scope>NUCLEOTIDE SEQUENCE [LARGE SCALE GENOMIC DNA]</scope>
    <source>
        <strain evidence="3 4">DSM 29005</strain>
    </source>
</reference>
<evidence type="ECO:0000259" key="2">
    <source>
        <dbReference type="Pfam" id="PF00535"/>
    </source>
</evidence>
<dbReference type="InterPro" id="IPR001173">
    <property type="entry name" value="Glyco_trans_2-like"/>
</dbReference>
<gene>
    <name evidence="3" type="ORF">J2S19_003824</name>
</gene>
<dbReference type="PANTHER" id="PTHR22916">
    <property type="entry name" value="GLYCOSYLTRANSFERASE"/>
    <property type="match status" value="1"/>
</dbReference>
<keyword evidence="4" id="KW-1185">Reference proteome</keyword>
<dbReference type="RefSeq" id="WP_307344560.1">
    <property type="nucleotide sequence ID" value="NZ_JAUSUD010000022.1"/>
</dbReference>
<dbReference type="PANTHER" id="PTHR22916:SF3">
    <property type="entry name" value="UDP-GLCNAC:BETAGAL BETA-1,3-N-ACETYLGLUCOSAMINYLTRANSFERASE-LIKE PROTEIN 1"/>
    <property type="match status" value="1"/>
</dbReference>
<evidence type="ECO:0000313" key="3">
    <source>
        <dbReference type="EMBL" id="MDQ0232502.1"/>
    </source>
</evidence>
<feature type="domain" description="Glycosyltransferase 2-like" evidence="2">
    <location>
        <begin position="204"/>
        <end position="340"/>
    </location>
</feature>
<dbReference type="SUPFAM" id="SSF53448">
    <property type="entry name" value="Nucleotide-diphospho-sugar transferases"/>
    <property type="match status" value="1"/>
</dbReference>
<accession>A0ABT9ZJR3</accession>
<proteinExistence type="inferred from homology"/>
<dbReference type="InterPro" id="IPR029044">
    <property type="entry name" value="Nucleotide-diphossugar_trans"/>
</dbReference>
<dbReference type="Proteomes" id="UP001234495">
    <property type="component" value="Unassembled WGS sequence"/>
</dbReference>
<evidence type="ECO:0000313" key="4">
    <source>
        <dbReference type="Proteomes" id="UP001234495"/>
    </source>
</evidence>
<dbReference type="CDD" id="cd00761">
    <property type="entry name" value="Glyco_tranf_GTA_type"/>
    <property type="match status" value="1"/>
</dbReference>
<organism evidence="3 4">
    <name type="scientific">Metabacillus malikii</name>
    <dbReference type="NCBI Taxonomy" id="1504265"/>
    <lineage>
        <taxon>Bacteria</taxon>
        <taxon>Bacillati</taxon>
        <taxon>Bacillota</taxon>
        <taxon>Bacilli</taxon>
        <taxon>Bacillales</taxon>
        <taxon>Bacillaceae</taxon>
        <taxon>Metabacillus</taxon>
    </lineage>
</organism>
<dbReference type="EMBL" id="JAUSUD010000022">
    <property type="protein sequence ID" value="MDQ0232502.1"/>
    <property type="molecule type" value="Genomic_DNA"/>
</dbReference>
<evidence type="ECO:0000256" key="1">
    <source>
        <dbReference type="ARBA" id="ARBA00006739"/>
    </source>
</evidence>
<name>A0ABT9ZJR3_9BACI</name>